<reference evidence="2" key="2">
    <citation type="journal article" date="2014" name="PLoS ONE">
        <title>Genome and Transcriptome Analysis of the Fungal Pathogen Fusarium oxysporum f. sp. cubense Causing Banana Vascular Wilt Disease.</title>
        <authorList>
            <person name="Guo L."/>
            <person name="Han L."/>
            <person name="Yang L."/>
            <person name="Zeng H."/>
            <person name="Fan D."/>
            <person name="Zhu Y."/>
            <person name="Feng Y."/>
            <person name="Wang G."/>
            <person name="Peng C."/>
            <person name="Jiang X."/>
            <person name="Zhou D."/>
            <person name="Ni P."/>
            <person name="Liang C."/>
            <person name="Liu L."/>
            <person name="Wang J."/>
            <person name="Mao C."/>
            <person name="Fang X."/>
            <person name="Peng M."/>
            <person name="Huang J."/>
        </authorList>
    </citation>
    <scope>NUCLEOTIDE SEQUENCE [LARGE SCALE GENOMIC DNA]</scope>
    <source>
        <strain evidence="2">race 1</strain>
    </source>
</reference>
<dbReference type="Proteomes" id="UP000016928">
    <property type="component" value="Unassembled WGS sequence"/>
</dbReference>
<evidence type="ECO:0000313" key="1">
    <source>
        <dbReference type="EMBL" id="ENH67832.1"/>
    </source>
</evidence>
<accession>N4U8S7</accession>
<gene>
    <name evidence="1" type="ORF">FOC1_g10005257</name>
</gene>
<dbReference type="VEuPathDB" id="FungiDB:FOC1_g10005257"/>
<dbReference type="HOGENOM" id="CLU_2533593_0_0_1"/>
<dbReference type="AlphaFoldDB" id="N4U8S7"/>
<reference evidence="2" key="1">
    <citation type="submission" date="2012-09" db="EMBL/GenBank/DDBJ databases">
        <title>Genome sequencing and comparative transcriptomics of race 1 and race 4 of banana pathogen: Fusarium oxysporum f. sp. cubense.</title>
        <authorList>
            <person name="Fang X."/>
            <person name="Huang J."/>
        </authorList>
    </citation>
    <scope>NUCLEOTIDE SEQUENCE [LARGE SCALE GENOMIC DNA]</scope>
    <source>
        <strain evidence="2">race 1</strain>
    </source>
</reference>
<proteinExistence type="predicted"/>
<protein>
    <submittedName>
        <fullName evidence="1">Uncharacterized protein</fullName>
    </submittedName>
</protein>
<evidence type="ECO:0000313" key="2">
    <source>
        <dbReference type="Proteomes" id="UP000016928"/>
    </source>
</evidence>
<organism evidence="1 2">
    <name type="scientific">Fusarium oxysporum f. sp. cubense (strain race 1)</name>
    <name type="common">Panama disease fungus</name>
    <dbReference type="NCBI Taxonomy" id="1229664"/>
    <lineage>
        <taxon>Eukaryota</taxon>
        <taxon>Fungi</taxon>
        <taxon>Dikarya</taxon>
        <taxon>Ascomycota</taxon>
        <taxon>Pezizomycotina</taxon>
        <taxon>Sordariomycetes</taxon>
        <taxon>Hypocreomycetidae</taxon>
        <taxon>Hypocreales</taxon>
        <taxon>Nectriaceae</taxon>
        <taxon>Fusarium</taxon>
        <taxon>Fusarium oxysporum species complex</taxon>
    </lineage>
</organism>
<name>N4U8S7_FUSC1</name>
<sequence length="84" mass="9543">IKWDVKNGRARTDSPQVGTCKQLEGSPYVQGIEIRSGIHVKVSCFQSVRLLIHYILKVLADTYTEACHAMVNHLMLLRSRPMSF</sequence>
<dbReference type="EMBL" id="KB730299">
    <property type="protein sequence ID" value="ENH67832.1"/>
    <property type="molecule type" value="Genomic_DNA"/>
</dbReference>
<feature type="non-terminal residue" evidence="1">
    <location>
        <position position="1"/>
    </location>
</feature>